<dbReference type="GO" id="GO:0005829">
    <property type="term" value="C:cytosol"/>
    <property type="evidence" value="ECO:0007669"/>
    <property type="project" value="GOC"/>
</dbReference>
<dbReference type="STRING" id="1095630.A0A2J6TUZ9"/>
<dbReference type="GeneID" id="36592408"/>
<feature type="transmembrane region" description="Helical" evidence="10">
    <location>
        <begin position="21"/>
        <end position="48"/>
    </location>
</feature>
<dbReference type="RefSeq" id="XP_024743740.1">
    <property type="nucleotide sequence ID" value="XM_024884331.1"/>
</dbReference>
<evidence type="ECO:0000313" key="11">
    <source>
        <dbReference type="EMBL" id="PMD66836.1"/>
    </source>
</evidence>
<dbReference type="InterPro" id="IPR019185">
    <property type="entry name" value="Integral_membrane_SYS1-rel"/>
</dbReference>
<keyword evidence="4 10" id="KW-0812">Transmembrane</keyword>
<evidence type="ECO:0000256" key="2">
    <source>
        <dbReference type="ARBA" id="ARBA00008160"/>
    </source>
</evidence>
<evidence type="ECO:0000256" key="5">
    <source>
        <dbReference type="ARBA" id="ARBA00022927"/>
    </source>
</evidence>
<feature type="compositionally biased region" description="Polar residues" evidence="9">
    <location>
        <begin position="160"/>
        <end position="173"/>
    </location>
</feature>
<accession>A0A2J6TUZ9</accession>
<reference evidence="11 12" key="1">
    <citation type="submission" date="2016-04" db="EMBL/GenBank/DDBJ databases">
        <title>A degradative enzymes factory behind the ericoid mycorrhizal symbiosis.</title>
        <authorList>
            <consortium name="DOE Joint Genome Institute"/>
            <person name="Martino E."/>
            <person name="Morin E."/>
            <person name="Grelet G."/>
            <person name="Kuo A."/>
            <person name="Kohler A."/>
            <person name="Daghino S."/>
            <person name="Barry K."/>
            <person name="Choi C."/>
            <person name="Cichocki N."/>
            <person name="Clum A."/>
            <person name="Copeland A."/>
            <person name="Hainaut M."/>
            <person name="Haridas S."/>
            <person name="Labutti K."/>
            <person name="Lindquist E."/>
            <person name="Lipzen A."/>
            <person name="Khouja H.-R."/>
            <person name="Murat C."/>
            <person name="Ohm R."/>
            <person name="Olson A."/>
            <person name="Spatafora J."/>
            <person name="Veneault-Fourrey C."/>
            <person name="Henrissat B."/>
            <person name="Grigoriev I."/>
            <person name="Martin F."/>
            <person name="Perotto S."/>
        </authorList>
    </citation>
    <scope>NUCLEOTIDE SEQUENCE [LARGE SCALE GENOMIC DNA]</scope>
    <source>
        <strain evidence="11 12">E</strain>
    </source>
</reference>
<evidence type="ECO:0000256" key="9">
    <source>
        <dbReference type="SAM" id="MobiDB-lite"/>
    </source>
</evidence>
<protein>
    <recommendedName>
        <fullName evidence="13">Integral membrane protein</fullName>
    </recommendedName>
</protein>
<keyword evidence="5" id="KW-0653">Protein transport</keyword>
<keyword evidence="8 10" id="KW-0472">Membrane</keyword>
<keyword evidence="7" id="KW-0333">Golgi apparatus</keyword>
<dbReference type="GO" id="GO:0000139">
    <property type="term" value="C:Golgi membrane"/>
    <property type="evidence" value="ECO:0007669"/>
    <property type="project" value="UniProtKB-SubCell"/>
</dbReference>
<dbReference type="PANTHER" id="PTHR12952:SF0">
    <property type="entry name" value="PROTEIN SYS1 HOMOLOG"/>
    <property type="match status" value="1"/>
</dbReference>
<gene>
    <name evidence="11" type="ORF">K444DRAFT_639045</name>
</gene>
<dbReference type="GO" id="GO:0005802">
    <property type="term" value="C:trans-Golgi network"/>
    <property type="evidence" value="ECO:0007669"/>
    <property type="project" value="TreeGrafter"/>
</dbReference>
<feature type="transmembrane region" description="Helical" evidence="10">
    <location>
        <begin position="123"/>
        <end position="142"/>
    </location>
</feature>
<dbReference type="GO" id="GO:0043001">
    <property type="term" value="P:Golgi to plasma membrane protein transport"/>
    <property type="evidence" value="ECO:0007669"/>
    <property type="project" value="TreeGrafter"/>
</dbReference>
<feature type="region of interest" description="Disordered" evidence="9">
    <location>
        <begin position="160"/>
        <end position="209"/>
    </location>
</feature>
<keyword evidence="6 10" id="KW-1133">Transmembrane helix</keyword>
<dbReference type="InParanoid" id="A0A2J6TUZ9"/>
<comment type="similarity">
    <text evidence="2">Belongs to the SYS1 family.</text>
</comment>
<dbReference type="PANTHER" id="PTHR12952">
    <property type="entry name" value="SYS1"/>
    <property type="match status" value="1"/>
</dbReference>
<evidence type="ECO:0000256" key="6">
    <source>
        <dbReference type="ARBA" id="ARBA00022989"/>
    </source>
</evidence>
<dbReference type="Pfam" id="PF09801">
    <property type="entry name" value="SYS1"/>
    <property type="match status" value="1"/>
</dbReference>
<comment type="subcellular location">
    <subcellularLocation>
        <location evidence="1">Golgi apparatus membrane</location>
        <topology evidence="1">Multi-pass membrane protein</topology>
    </subcellularLocation>
</comment>
<dbReference type="OrthoDB" id="542931at2759"/>
<evidence type="ECO:0000256" key="1">
    <source>
        <dbReference type="ARBA" id="ARBA00004653"/>
    </source>
</evidence>
<keyword evidence="12" id="KW-1185">Reference proteome</keyword>
<dbReference type="AlphaFoldDB" id="A0A2J6TUZ9"/>
<evidence type="ECO:0008006" key="13">
    <source>
        <dbReference type="Google" id="ProtNLM"/>
    </source>
</evidence>
<feature type="transmembrane region" description="Helical" evidence="10">
    <location>
        <begin position="68"/>
        <end position="91"/>
    </location>
</feature>
<evidence type="ECO:0000256" key="7">
    <source>
        <dbReference type="ARBA" id="ARBA00023034"/>
    </source>
</evidence>
<evidence type="ECO:0000313" key="12">
    <source>
        <dbReference type="Proteomes" id="UP000235371"/>
    </source>
</evidence>
<organism evidence="11 12">
    <name type="scientific">Hyaloscypha bicolor E</name>
    <dbReference type="NCBI Taxonomy" id="1095630"/>
    <lineage>
        <taxon>Eukaryota</taxon>
        <taxon>Fungi</taxon>
        <taxon>Dikarya</taxon>
        <taxon>Ascomycota</taxon>
        <taxon>Pezizomycotina</taxon>
        <taxon>Leotiomycetes</taxon>
        <taxon>Helotiales</taxon>
        <taxon>Hyaloscyphaceae</taxon>
        <taxon>Hyaloscypha</taxon>
        <taxon>Hyaloscypha bicolor</taxon>
    </lineage>
</organism>
<dbReference type="GO" id="GO:0034067">
    <property type="term" value="P:protein localization to Golgi apparatus"/>
    <property type="evidence" value="ECO:0007669"/>
    <property type="project" value="TreeGrafter"/>
</dbReference>
<dbReference type="GO" id="GO:0006895">
    <property type="term" value="P:Golgi to endosome transport"/>
    <property type="evidence" value="ECO:0007669"/>
    <property type="project" value="TreeGrafter"/>
</dbReference>
<sequence length="209" mass="22800">MARRRRPPRPGALTELPPLKILTQIVLLQVVWYAVGTLLILFTALVAGKKFSFDLVLSWRSLRGDTTVGWMLGLVWLLNSVVGAVSILLLISRSKLVPDFALTLHFIHLVVVSAYSKSVPQNMLWWALQVASAAMMTSLGVWSCQYRELRPINFGGSAQNTTGESSMAASTNEAGDGEQEYGRGRGRGRGRDGAGEYEMVGMKADGEAT</sequence>
<dbReference type="FunCoup" id="A0A2J6TUZ9">
    <property type="interactions" value="246"/>
</dbReference>
<proteinExistence type="inferred from homology"/>
<evidence type="ECO:0000256" key="8">
    <source>
        <dbReference type="ARBA" id="ARBA00023136"/>
    </source>
</evidence>
<feature type="transmembrane region" description="Helical" evidence="10">
    <location>
        <begin position="100"/>
        <end position="117"/>
    </location>
</feature>
<dbReference type="Proteomes" id="UP000235371">
    <property type="component" value="Unassembled WGS sequence"/>
</dbReference>
<evidence type="ECO:0000256" key="3">
    <source>
        <dbReference type="ARBA" id="ARBA00022448"/>
    </source>
</evidence>
<dbReference type="EMBL" id="KZ613740">
    <property type="protein sequence ID" value="PMD66836.1"/>
    <property type="molecule type" value="Genomic_DNA"/>
</dbReference>
<keyword evidence="3" id="KW-0813">Transport</keyword>
<evidence type="ECO:0000256" key="10">
    <source>
        <dbReference type="SAM" id="Phobius"/>
    </source>
</evidence>
<evidence type="ECO:0000256" key="4">
    <source>
        <dbReference type="ARBA" id="ARBA00022692"/>
    </source>
</evidence>
<name>A0A2J6TUZ9_9HELO</name>